<dbReference type="GO" id="GO:0046872">
    <property type="term" value="F:metal ion binding"/>
    <property type="evidence" value="ECO:0007669"/>
    <property type="project" value="UniProtKB-KW"/>
</dbReference>
<comment type="similarity">
    <text evidence="7">Belongs to the exonuclease superfamily. TREX family.</text>
</comment>
<keyword evidence="3" id="KW-0479">Metal-binding</keyword>
<evidence type="ECO:0000256" key="3">
    <source>
        <dbReference type="ARBA" id="ARBA00022723"/>
    </source>
</evidence>
<evidence type="ECO:0000256" key="6">
    <source>
        <dbReference type="ARBA" id="ARBA00022842"/>
    </source>
</evidence>
<dbReference type="SMART" id="SM00479">
    <property type="entry name" value="EXOIII"/>
    <property type="match status" value="1"/>
</dbReference>
<name>A0A2A4K8M0_HELVI</name>
<evidence type="ECO:0000313" key="10">
    <source>
        <dbReference type="EMBL" id="PCG80012.1"/>
    </source>
</evidence>
<keyword evidence="5" id="KW-0269">Exonuclease</keyword>
<sequence length="337" mass="38148">MARIATYVFIDLETTGLPKFEYNKTRITELSMVVVSRRHVLDTTPGAAPRVLDKLTMCFNPGRMIHPESTKTSGLCNDLLEHQTYFNIHVFNIINGFLQCHEKPVCLVAQNGHSFDFPILKNHFDKLGVSLSDDILCADTLHAFYDICKGKQPVNNVSNTNVTVVNNISHDLKSGASSSVNKKIKQTSVKSEDESITISTECISNGNEIQLEKSIIDSFLEDEVDELSAQAKMQQQNEETPHQKPKTAEQSNRYTRCKRKLYWGNDEKPTVPFKLQNVYERNLGRPAIEAHRAENDCIMTMEIAVAKAKQFVEWVDMEEHHCKFNDVVPMTVGVSLQ</sequence>
<dbReference type="InterPro" id="IPR013520">
    <property type="entry name" value="Ribonucl_H"/>
</dbReference>
<proteinExistence type="inferred from homology"/>
<dbReference type="STRING" id="7102.A0A2A4K8M0"/>
<dbReference type="GO" id="GO:0005737">
    <property type="term" value="C:cytoplasm"/>
    <property type="evidence" value="ECO:0007669"/>
    <property type="project" value="TreeGrafter"/>
</dbReference>
<accession>A0A2A4K8M0</accession>
<feature type="domain" description="Exonuclease" evidence="9">
    <location>
        <begin position="6"/>
        <end position="313"/>
    </location>
</feature>
<evidence type="ECO:0000256" key="4">
    <source>
        <dbReference type="ARBA" id="ARBA00022801"/>
    </source>
</evidence>
<evidence type="ECO:0000256" key="1">
    <source>
        <dbReference type="ARBA" id="ARBA00001946"/>
    </source>
</evidence>
<evidence type="ECO:0000256" key="5">
    <source>
        <dbReference type="ARBA" id="ARBA00022839"/>
    </source>
</evidence>
<dbReference type="Gene3D" id="3.30.420.10">
    <property type="entry name" value="Ribonuclease H-like superfamily/Ribonuclease H"/>
    <property type="match status" value="1"/>
</dbReference>
<evidence type="ECO:0000256" key="8">
    <source>
        <dbReference type="SAM" id="MobiDB-lite"/>
    </source>
</evidence>
<feature type="region of interest" description="Disordered" evidence="8">
    <location>
        <begin position="228"/>
        <end position="251"/>
    </location>
</feature>
<dbReference type="PANTHER" id="PTHR13058">
    <property type="entry name" value="THREE PRIME REPAIR EXONUCLEASE 1, 2"/>
    <property type="match status" value="1"/>
</dbReference>
<dbReference type="AlphaFoldDB" id="A0A2A4K8M0"/>
<dbReference type="EMBL" id="NWSH01000066">
    <property type="protein sequence ID" value="PCG80012.1"/>
    <property type="molecule type" value="Genomic_DNA"/>
</dbReference>
<protein>
    <recommendedName>
        <fullName evidence="9">Exonuclease domain-containing protein</fullName>
    </recommendedName>
</protein>
<evidence type="ECO:0000256" key="7">
    <source>
        <dbReference type="ARBA" id="ARBA00025769"/>
    </source>
</evidence>
<keyword evidence="4" id="KW-0378">Hydrolase</keyword>
<keyword evidence="6" id="KW-0460">Magnesium</keyword>
<dbReference type="InterPro" id="IPR040393">
    <property type="entry name" value="TREX1/2"/>
</dbReference>
<dbReference type="GO" id="GO:0003676">
    <property type="term" value="F:nucleic acid binding"/>
    <property type="evidence" value="ECO:0007669"/>
    <property type="project" value="InterPro"/>
</dbReference>
<dbReference type="GO" id="GO:0008296">
    <property type="term" value="F:3'-5'-DNA exonuclease activity"/>
    <property type="evidence" value="ECO:0007669"/>
    <property type="project" value="TreeGrafter"/>
</dbReference>
<dbReference type="SUPFAM" id="SSF53098">
    <property type="entry name" value="Ribonuclease H-like"/>
    <property type="match status" value="1"/>
</dbReference>
<gene>
    <name evidence="10" type="ORF">B5V51_12391</name>
</gene>
<dbReference type="GO" id="GO:0006308">
    <property type="term" value="P:DNA catabolic process"/>
    <property type="evidence" value="ECO:0007669"/>
    <property type="project" value="TreeGrafter"/>
</dbReference>
<comment type="caution">
    <text evidence="10">The sequence shown here is derived from an EMBL/GenBank/DDBJ whole genome shotgun (WGS) entry which is preliminary data.</text>
</comment>
<reference evidence="10" key="1">
    <citation type="submission" date="2017-09" db="EMBL/GenBank/DDBJ databases">
        <title>Contemporary evolution of a Lepidopteran species, Heliothis virescens, in response to modern agricultural practices.</title>
        <authorList>
            <person name="Fritz M.L."/>
            <person name="Deyonke A.M."/>
            <person name="Papanicolaou A."/>
            <person name="Micinski S."/>
            <person name="Westbrook J."/>
            <person name="Gould F."/>
        </authorList>
    </citation>
    <scope>NUCLEOTIDE SEQUENCE [LARGE SCALE GENOMIC DNA]</scope>
    <source>
        <strain evidence="10">HvINT-</strain>
        <tissue evidence="10">Whole body</tissue>
    </source>
</reference>
<evidence type="ECO:0000256" key="2">
    <source>
        <dbReference type="ARBA" id="ARBA00022722"/>
    </source>
</evidence>
<comment type="cofactor">
    <cofactor evidence="1">
        <name>Mg(2+)</name>
        <dbReference type="ChEBI" id="CHEBI:18420"/>
    </cofactor>
</comment>
<evidence type="ECO:0000259" key="9">
    <source>
        <dbReference type="SMART" id="SM00479"/>
    </source>
</evidence>
<dbReference type="InterPro" id="IPR036397">
    <property type="entry name" value="RNaseH_sf"/>
</dbReference>
<dbReference type="InterPro" id="IPR012337">
    <property type="entry name" value="RNaseH-like_sf"/>
</dbReference>
<dbReference type="PANTHER" id="PTHR13058:SF19">
    <property type="entry name" value="LD40940P"/>
    <property type="match status" value="1"/>
</dbReference>
<organism evidence="10">
    <name type="scientific">Heliothis virescens</name>
    <name type="common">Tobacco budworm moth</name>
    <dbReference type="NCBI Taxonomy" id="7102"/>
    <lineage>
        <taxon>Eukaryota</taxon>
        <taxon>Metazoa</taxon>
        <taxon>Ecdysozoa</taxon>
        <taxon>Arthropoda</taxon>
        <taxon>Hexapoda</taxon>
        <taxon>Insecta</taxon>
        <taxon>Pterygota</taxon>
        <taxon>Neoptera</taxon>
        <taxon>Endopterygota</taxon>
        <taxon>Lepidoptera</taxon>
        <taxon>Glossata</taxon>
        <taxon>Ditrysia</taxon>
        <taxon>Noctuoidea</taxon>
        <taxon>Noctuidae</taxon>
        <taxon>Heliothinae</taxon>
        <taxon>Heliothis</taxon>
    </lineage>
</organism>
<keyword evidence="2" id="KW-0540">Nuclease</keyword>
<dbReference type="Pfam" id="PF00929">
    <property type="entry name" value="RNase_T"/>
    <property type="match status" value="1"/>
</dbReference>